<keyword evidence="4" id="KW-1185">Reference proteome</keyword>
<dbReference type="InterPro" id="IPR011047">
    <property type="entry name" value="Quinoprotein_ADH-like_sf"/>
</dbReference>
<sequence length="934" mass="100582">MRQLMRITGIGGCIAIGLAAWLPLQATAATPWQRDWDYHGGIFDRSGYIAWDSMRATDTGETVMFLPQPDNLSATRLREDGSLRWRTSLSTPDWAVVRDVMASAQGGATLLYRTSARSQVAQLASDGRPVWNVSVPADRAVSAGATVVVIGCADRRPYVSALDEGSGTVYWQRALSTQAVICNSDLSYPEVAIAAGSDSETYVSHRGAGLLSPGVLKRLDSAGNVVWSVSHAFLEETALHYRGGKVYVSDWQALWVFRAADGELLWRQSCLNGEVFFVHGDPVCRSDSSSFARLRADTGETMWRRYASDGRMLGSDESDLYYMVGAEWQRWSGASGEKRWQAPYPAEMAYRPLLLGSAVGSAVAIADDAIADGFRLNRYLLSNGSLLSSSALPKVTRAVSGGQQLSDGGDVFVASATYLRDTRVRRLSADGGNILWENNATGFLLGDLVATPASLALAESNQNASRVRSLDRSSGTEQWTHAVPVGDSYGTASRIFGTAGGDLLGLSERNGMNTVQHEVWRLDATDGSEAWRRTLAQSDEAWTPEYLTVAALQDDLVVAEYGPYDALQIPPQRIDAATGVARWSGATSERTTELAVSPARDAVFSIGNELSGPGLTLTKRDAANGEVVWQFVYQQMPGYLHAADLVPLADGDVLVALTAVIFNGNGGNESTSARLLRVKADGSGLRYEWNGPAFQPGWLDSASRLRLDDSATAVWMLRNRHNGPLSVVFLERFDLASGHSLGAQFYSVKGAHALFPTTAWDSDFTLYQGKILAGGVALRAPQVATRRDALRDFSVLQRGDLRLSIAPLPPNFAAGALLDVDVRVDYSGDTAIAGASLIVDSPWHGTHSYLACSGSGISNCSLDTRYGQWVLRFDAAPGAQLQLSGRVRASAWPEAAAAQLRGVVFGPESLLESDSNNNTALSLWVDTLFADGFQ</sequence>
<feature type="signal peptide" evidence="1">
    <location>
        <begin position="1"/>
        <end position="28"/>
    </location>
</feature>
<dbReference type="OrthoDB" id="5173551at2"/>
<evidence type="ECO:0000313" key="3">
    <source>
        <dbReference type="EMBL" id="TDR48912.1"/>
    </source>
</evidence>
<gene>
    <name evidence="3" type="ORF">DFR29_101536</name>
</gene>
<protein>
    <submittedName>
        <fullName evidence="3">Outer membrane protein assembly factor BamB</fullName>
    </submittedName>
</protein>
<organism evidence="3 4">
    <name type="scientific">Tahibacter aquaticus</name>
    <dbReference type="NCBI Taxonomy" id="520092"/>
    <lineage>
        <taxon>Bacteria</taxon>
        <taxon>Pseudomonadati</taxon>
        <taxon>Pseudomonadota</taxon>
        <taxon>Gammaproteobacteria</taxon>
        <taxon>Lysobacterales</taxon>
        <taxon>Rhodanobacteraceae</taxon>
        <taxon>Tahibacter</taxon>
    </lineage>
</organism>
<dbReference type="InterPro" id="IPR002372">
    <property type="entry name" value="PQQ_rpt_dom"/>
</dbReference>
<reference evidence="3 4" key="1">
    <citation type="submission" date="2019-03" db="EMBL/GenBank/DDBJ databases">
        <title>Genomic Encyclopedia of Type Strains, Phase IV (KMG-IV): sequencing the most valuable type-strain genomes for metagenomic binning, comparative biology and taxonomic classification.</title>
        <authorList>
            <person name="Goeker M."/>
        </authorList>
    </citation>
    <scope>NUCLEOTIDE SEQUENCE [LARGE SCALE GENOMIC DNA]</scope>
    <source>
        <strain evidence="3 4">DSM 21667</strain>
    </source>
</reference>
<dbReference type="Proteomes" id="UP000295293">
    <property type="component" value="Unassembled WGS sequence"/>
</dbReference>
<accession>A0A4R6ZAP4</accession>
<dbReference type="PANTHER" id="PTHR34512">
    <property type="entry name" value="CELL SURFACE PROTEIN"/>
    <property type="match status" value="1"/>
</dbReference>
<feature type="domain" description="Pyrrolo-quinoline quinone repeat" evidence="2">
    <location>
        <begin position="465"/>
        <end position="633"/>
    </location>
</feature>
<feature type="domain" description="Pyrrolo-quinoline quinone repeat" evidence="2">
    <location>
        <begin position="79"/>
        <end position="187"/>
    </location>
</feature>
<feature type="domain" description="Pyrrolo-quinoline quinone repeat" evidence="2">
    <location>
        <begin position="214"/>
        <end position="343"/>
    </location>
</feature>
<feature type="chain" id="PRO_5020622251" evidence="1">
    <location>
        <begin position="29"/>
        <end position="934"/>
    </location>
</feature>
<proteinExistence type="predicted"/>
<dbReference type="EMBL" id="SNZH01000001">
    <property type="protein sequence ID" value="TDR48912.1"/>
    <property type="molecule type" value="Genomic_DNA"/>
</dbReference>
<comment type="caution">
    <text evidence="3">The sequence shown here is derived from an EMBL/GenBank/DDBJ whole genome shotgun (WGS) entry which is preliminary data.</text>
</comment>
<dbReference type="AlphaFoldDB" id="A0A4R6ZAP4"/>
<name>A0A4R6ZAP4_9GAMM</name>
<dbReference type="SUPFAM" id="SSF50998">
    <property type="entry name" value="Quinoprotein alcohol dehydrogenase-like"/>
    <property type="match status" value="2"/>
</dbReference>
<dbReference type="RefSeq" id="WP_133817011.1">
    <property type="nucleotide sequence ID" value="NZ_SNZH01000001.1"/>
</dbReference>
<evidence type="ECO:0000313" key="4">
    <source>
        <dbReference type="Proteomes" id="UP000295293"/>
    </source>
</evidence>
<evidence type="ECO:0000259" key="2">
    <source>
        <dbReference type="Pfam" id="PF13360"/>
    </source>
</evidence>
<dbReference type="InterPro" id="IPR015943">
    <property type="entry name" value="WD40/YVTN_repeat-like_dom_sf"/>
</dbReference>
<evidence type="ECO:0000256" key="1">
    <source>
        <dbReference type="SAM" id="SignalP"/>
    </source>
</evidence>
<dbReference type="PANTHER" id="PTHR34512:SF30">
    <property type="entry name" value="OUTER MEMBRANE PROTEIN ASSEMBLY FACTOR BAMB"/>
    <property type="match status" value="1"/>
</dbReference>
<dbReference type="Pfam" id="PF13360">
    <property type="entry name" value="PQQ_2"/>
    <property type="match status" value="3"/>
</dbReference>
<keyword evidence="1" id="KW-0732">Signal</keyword>
<dbReference type="Gene3D" id="2.130.10.10">
    <property type="entry name" value="YVTN repeat-like/Quinoprotein amine dehydrogenase"/>
    <property type="match status" value="2"/>
</dbReference>